<dbReference type="EMBL" id="DWWJ01000084">
    <property type="protein sequence ID" value="HJC40780.1"/>
    <property type="molecule type" value="Genomic_DNA"/>
</dbReference>
<name>A0A9D2NYG8_9FIRM</name>
<feature type="transmembrane region" description="Helical" evidence="1">
    <location>
        <begin position="110"/>
        <end position="133"/>
    </location>
</feature>
<sequence>MKVYHKKNFLWGVLLLLLGLLLLAAGVGKGFTLRSAVVAALLLFLGGGILLRSLSRDLSREDRVQERDERSLLVALRARGTAFRCAQGVCFLCLVAVLLGHRALGEETAALLALAFGGMWTVMAVSELAALWYHERHS</sequence>
<keyword evidence="1" id="KW-1133">Transmembrane helix</keyword>
<gene>
    <name evidence="2" type="ORF">H9701_04425</name>
</gene>
<comment type="caution">
    <text evidence="2">The sequence shown here is derived from an EMBL/GenBank/DDBJ whole genome shotgun (WGS) entry which is preliminary data.</text>
</comment>
<reference evidence="2" key="2">
    <citation type="submission" date="2021-04" db="EMBL/GenBank/DDBJ databases">
        <authorList>
            <person name="Gilroy R."/>
        </authorList>
    </citation>
    <scope>NUCLEOTIDE SEQUENCE</scope>
    <source>
        <strain evidence="2">CHK186-1790</strain>
    </source>
</reference>
<evidence type="ECO:0008006" key="4">
    <source>
        <dbReference type="Google" id="ProtNLM"/>
    </source>
</evidence>
<feature type="transmembrane region" description="Helical" evidence="1">
    <location>
        <begin position="36"/>
        <end position="54"/>
    </location>
</feature>
<dbReference type="InterPro" id="IPR036010">
    <property type="entry name" value="2Fe-2S_ferredoxin-like_sf"/>
</dbReference>
<keyword evidence="1" id="KW-0472">Membrane</keyword>
<proteinExistence type="predicted"/>
<evidence type="ECO:0000313" key="3">
    <source>
        <dbReference type="Proteomes" id="UP000823882"/>
    </source>
</evidence>
<evidence type="ECO:0000313" key="2">
    <source>
        <dbReference type="EMBL" id="HJC40780.1"/>
    </source>
</evidence>
<reference evidence="2" key="1">
    <citation type="journal article" date="2021" name="PeerJ">
        <title>Extensive microbial diversity within the chicken gut microbiome revealed by metagenomics and culture.</title>
        <authorList>
            <person name="Gilroy R."/>
            <person name="Ravi A."/>
            <person name="Getino M."/>
            <person name="Pursley I."/>
            <person name="Horton D.L."/>
            <person name="Alikhan N.F."/>
            <person name="Baker D."/>
            <person name="Gharbi K."/>
            <person name="Hall N."/>
            <person name="Watson M."/>
            <person name="Adriaenssens E.M."/>
            <person name="Foster-Nyarko E."/>
            <person name="Jarju S."/>
            <person name="Secka A."/>
            <person name="Antonio M."/>
            <person name="Oren A."/>
            <person name="Chaudhuri R.R."/>
            <person name="La Ragione R."/>
            <person name="Hildebrand F."/>
            <person name="Pallen M.J."/>
        </authorList>
    </citation>
    <scope>NUCLEOTIDE SEQUENCE</scope>
    <source>
        <strain evidence="2">CHK186-1790</strain>
    </source>
</reference>
<protein>
    <recommendedName>
        <fullName evidence="4">DUF2178 domain-containing protein</fullName>
    </recommendedName>
</protein>
<organism evidence="2 3">
    <name type="scientific">Candidatus Intestinimonas pullistercoris</name>
    <dbReference type="NCBI Taxonomy" id="2838623"/>
    <lineage>
        <taxon>Bacteria</taxon>
        <taxon>Bacillati</taxon>
        <taxon>Bacillota</taxon>
        <taxon>Clostridia</taxon>
        <taxon>Eubacteriales</taxon>
        <taxon>Intestinimonas</taxon>
    </lineage>
</organism>
<dbReference type="Proteomes" id="UP000823882">
    <property type="component" value="Unassembled WGS sequence"/>
</dbReference>
<dbReference type="GO" id="GO:0051536">
    <property type="term" value="F:iron-sulfur cluster binding"/>
    <property type="evidence" value="ECO:0007669"/>
    <property type="project" value="InterPro"/>
</dbReference>
<dbReference type="AlphaFoldDB" id="A0A9D2NYG8"/>
<feature type="transmembrane region" description="Helical" evidence="1">
    <location>
        <begin position="85"/>
        <end position="104"/>
    </location>
</feature>
<dbReference type="SUPFAM" id="SSF54292">
    <property type="entry name" value="2Fe-2S ferredoxin-like"/>
    <property type="match status" value="1"/>
</dbReference>
<keyword evidence="1" id="KW-0812">Transmembrane</keyword>
<accession>A0A9D2NYG8</accession>
<evidence type="ECO:0000256" key="1">
    <source>
        <dbReference type="SAM" id="Phobius"/>
    </source>
</evidence>